<evidence type="ECO:0000313" key="2">
    <source>
        <dbReference type="EMBL" id="SMX41632.1"/>
    </source>
</evidence>
<dbReference type="Gene3D" id="2.60.40.1890">
    <property type="entry name" value="PCu(A)C copper chaperone"/>
    <property type="match status" value="1"/>
</dbReference>
<evidence type="ECO:0000256" key="1">
    <source>
        <dbReference type="SAM" id="SignalP"/>
    </source>
</evidence>
<feature type="chain" id="PRO_5012873105" description="Copper chaperone PCu(A)C" evidence="1">
    <location>
        <begin position="23"/>
        <end position="165"/>
    </location>
</feature>
<dbReference type="OrthoDB" id="9796962at2"/>
<dbReference type="InterPro" id="IPR036182">
    <property type="entry name" value="PCuAC_sf"/>
</dbReference>
<dbReference type="AlphaFoldDB" id="A0A238KHW4"/>
<dbReference type="PANTHER" id="PTHR36302:SF1">
    <property type="entry name" value="COPPER CHAPERONE PCU(A)C"/>
    <property type="match status" value="1"/>
</dbReference>
<dbReference type="InterPro" id="IPR007410">
    <property type="entry name" value="LpqE-like"/>
</dbReference>
<protein>
    <recommendedName>
        <fullName evidence="4">Copper chaperone PCu(A)C</fullName>
    </recommendedName>
</protein>
<dbReference type="RefSeq" id="WP_097804813.1">
    <property type="nucleotide sequence ID" value="NZ_FXYH01000007.1"/>
</dbReference>
<sequence length="165" mass="17560">MKLNAIFAGAAALALLSSAAFADIVVMDPYARSAGKSAKAGAAFMVIENTGDEDDRLIAATSDIAQKVELHTHKNMGDGIMKMIHVEEGFVIPAGGKHMLMRGGDHVMFMGLNSSMDQGNTVKVTLTFEKAGDIVVDIPVDLQRKANHGMNHGNMDNGTMKKTDN</sequence>
<evidence type="ECO:0000313" key="3">
    <source>
        <dbReference type="Proteomes" id="UP000220836"/>
    </source>
</evidence>
<accession>A0A238KHW4</accession>
<reference evidence="2 3" key="1">
    <citation type="submission" date="2017-05" db="EMBL/GenBank/DDBJ databases">
        <authorList>
            <person name="Song R."/>
            <person name="Chenine A.L."/>
            <person name="Ruprecht R.M."/>
        </authorList>
    </citation>
    <scope>NUCLEOTIDE SEQUENCE [LARGE SCALE GENOMIC DNA]</scope>
    <source>
        <strain evidence="2 3">CECT 8663</strain>
    </source>
</reference>
<dbReference type="Proteomes" id="UP000220836">
    <property type="component" value="Unassembled WGS sequence"/>
</dbReference>
<feature type="signal peptide" evidence="1">
    <location>
        <begin position="1"/>
        <end position="22"/>
    </location>
</feature>
<dbReference type="SUPFAM" id="SSF110087">
    <property type="entry name" value="DR1885-like metal-binding protein"/>
    <property type="match status" value="1"/>
</dbReference>
<organism evidence="2 3">
    <name type="scientific">Pelagimonas varians</name>
    <dbReference type="NCBI Taxonomy" id="696760"/>
    <lineage>
        <taxon>Bacteria</taxon>
        <taxon>Pseudomonadati</taxon>
        <taxon>Pseudomonadota</taxon>
        <taxon>Alphaproteobacteria</taxon>
        <taxon>Rhodobacterales</taxon>
        <taxon>Roseobacteraceae</taxon>
        <taxon>Pelagimonas</taxon>
    </lineage>
</organism>
<dbReference type="InterPro" id="IPR058248">
    <property type="entry name" value="Lxx211020-like"/>
</dbReference>
<name>A0A238KHW4_9RHOB</name>
<keyword evidence="1" id="KW-0732">Signal</keyword>
<proteinExistence type="predicted"/>
<dbReference type="EMBL" id="FXYH01000007">
    <property type="protein sequence ID" value="SMX41632.1"/>
    <property type="molecule type" value="Genomic_DNA"/>
</dbReference>
<keyword evidence="3" id="KW-1185">Reference proteome</keyword>
<evidence type="ECO:0008006" key="4">
    <source>
        <dbReference type="Google" id="ProtNLM"/>
    </source>
</evidence>
<gene>
    <name evidence="2" type="ORF">PEV8663_02319</name>
</gene>
<dbReference type="Pfam" id="PF04314">
    <property type="entry name" value="PCuAC"/>
    <property type="match status" value="1"/>
</dbReference>
<dbReference type="PANTHER" id="PTHR36302">
    <property type="entry name" value="BLR7088 PROTEIN"/>
    <property type="match status" value="1"/>
</dbReference>